<dbReference type="InterPro" id="IPR005202">
    <property type="entry name" value="TF_GRAS"/>
</dbReference>
<feature type="region of interest" description="VHIID" evidence="3">
    <location>
        <begin position="320"/>
        <end position="385"/>
    </location>
</feature>
<dbReference type="AlphaFoldDB" id="A0A835DWX4"/>
<feature type="region of interest" description="Leucine repeat II (LRII)" evidence="3">
    <location>
        <begin position="401"/>
        <end position="433"/>
    </location>
</feature>
<evidence type="ECO:0000256" key="1">
    <source>
        <dbReference type="ARBA" id="ARBA00023015"/>
    </source>
</evidence>
<dbReference type="Proteomes" id="UP000636709">
    <property type="component" value="Unassembled WGS sequence"/>
</dbReference>
<keyword evidence="6" id="KW-1185">Reference proteome</keyword>
<comment type="similarity">
    <text evidence="3">Belongs to the GRAS family.</text>
</comment>
<evidence type="ECO:0000313" key="5">
    <source>
        <dbReference type="EMBL" id="KAF8645833.1"/>
    </source>
</evidence>
<reference evidence="5" key="1">
    <citation type="submission" date="2020-07" db="EMBL/GenBank/DDBJ databases">
        <title>Genome sequence and genetic diversity analysis of an under-domesticated orphan crop, white fonio (Digitaria exilis).</title>
        <authorList>
            <person name="Bennetzen J.L."/>
            <person name="Chen S."/>
            <person name="Ma X."/>
            <person name="Wang X."/>
            <person name="Yssel A.E.J."/>
            <person name="Chaluvadi S.R."/>
            <person name="Johnson M."/>
            <person name="Gangashetty P."/>
            <person name="Hamidou F."/>
            <person name="Sanogo M.D."/>
            <person name="Zwaenepoel A."/>
            <person name="Wallace J."/>
            <person name="Van De Peer Y."/>
            <person name="Van Deynze A."/>
        </authorList>
    </citation>
    <scope>NUCLEOTIDE SEQUENCE</scope>
    <source>
        <tissue evidence="5">Leaves</tissue>
    </source>
</reference>
<dbReference type="OrthoDB" id="636567at2759"/>
<keyword evidence="2" id="KW-0804">Transcription</keyword>
<name>A0A835DWX4_9POAL</name>
<evidence type="ECO:0000256" key="4">
    <source>
        <dbReference type="SAM" id="MobiDB-lite"/>
    </source>
</evidence>
<keyword evidence="1" id="KW-0805">Transcription regulation</keyword>
<comment type="caution">
    <text evidence="3">Lacks conserved residue(s) required for the propagation of feature annotation.</text>
</comment>
<sequence length="622" mass="70000">MDTDLEDIFVDCFADPSPQSSPAFLELPTMPDGDGQGLLPPDDMVLSYAARMLMEDTDSKFFYKYYDSAALLQVQQPFAEILSSPSFSANNSNGINMGNTRGGGGMDLLQGGIGDQNTLSSAFSKGTYAVGAFLKGMEEASRFLPTGDVYRRNMQENQIFRESSTPGGLKKRYNRDEHPEERVGRASKAIMVMGELEEMRDEMMVRGYKICIKDMDDLRIAKTNEVEKNRLGGSKVKKDMVDLCTLLIHCAQAVAVNNHKGVHELLEQIKGHASKTGDVAQRLAYCFAKGLEVRLLGTGTQLCQSLMVEGPSTLEFLKVYNLYMAACFFIRATFIFNAMVIEHLMVGKNKLHIVDYGLQNGLQWAGLLHRMANREGSLPKVKITAISHLQPRPCPAERIEEIGHQLSKCASKFGVPFKFHAITAKWEEVCIDNLDTDADEVLVVSDLFSLGVLMDESIYFDDPSPRDTVLNNIRRMQPDIFIQSIVNYSYGTSFLTRFRDALFYYRALFDMLDATMLQESKLRTVLEQGMLGRSVFNVIACEGMDLLNHPERYKQWQARNQRAGLRQLPLKPNIVNLLRDKVKKDYHNDFLLSEDGHWLVQGWMGRILYAHSTWVADKGASG</sequence>
<protein>
    <submittedName>
        <fullName evidence="5">Uncharacterized protein</fullName>
    </submittedName>
</protein>
<dbReference type="PANTHER" id="PTHR31636">
    <property type="entry name" value="OSJNBA0084A10.13 PROTEIN-RELATED"/>
    <property type="match status" value="1"/>
</dbReference>
<feature type="short sequence motif" description="VHIID" evidence="3">
    <location>
        <begin position="351"/>
        <end position="355"/>
    </location>
</feature>
<dbReference type="Pfam" id="PF03514">
    <property type="entry name" value="GRAS"/>
    <property type="match status" value="1"/>
</dbReference>
<feature type="region of interest" description="SAW" evidence="3">
    <location>
        <begin position="540"/>
        <end position="615"/>
    </location>
</feature>
<organism evidence="5 6">
    <name type="scientific">Digitaria exilis</name>
    <dbReference type="NCBI Taxonomy" id="1010633"/>
    <lineage>
        <taxon>Eukaryota</taxon>
        <taxon>Viridiplantae</taxon>
        <taxon>Streptophyta</taxon>
        <taxon>Embryophyta</taxon>
        <taxon>Tracheophyta</taxon>
        <taxon>Spermatophyta</taxon>
        <taxon>Magnoliopsida</taxon>
        <taxon>Liliopsida</taxon>
        <taxon>Poales</taxon>
        <taxon>Poaceae</taxon>
        <taxon>PACMAD clade</taxon>
        <taxon>Panicoideae</taxon>
        <taxon>Panicodae</taxon>
        <taxon>Paniceae</taxon>
        <taxon>Anthephorinae</taxon>
        <taxon>Digitaria</taxon>
    </lineage>
</organism>
<evidence type="ECO:0000313" key="6">
    <source>
        <dbReference type="Proteomes" id="UP000636709"/>
    </source>
</evidence>
<proteinExistence type="inferred from homology"/>
<dbReference type="EMBL" id="JACEFO010002940">
    <property type="protein sequence ID" value="KAF8645833.1"/>
    <property type="molecule type" value="Genomic_DNA"/>
</dbReference>
<accession>A0A835DWX4</accession>
<evidence type="ECO:0000256" key="3">
    <source>
        <dbReference type="PROSITE-ProRule" id="PRU01191"/>
    </source>
</evidence>
<evidence type="ECO:0000256" key="2">
    <source>
        <dbReference type="ARBA" id="ARBA00023163"/>
    </source>
</evidence>
<feature type="region of interest" description="Disordered" evidence="4">
    <location>
        <begin position="161"/>
        <end position="182"/>
    </location>
</feature>
<feature type="region of interest" description="Leucine repeat I (LRI)" evidence="3">
    <location>
        <begin position="241"/>
        <end position="301"/>
    </location>
</feature>
<dbReference type="PROSITE" id="PS50985">
    <property type="entry name" value="GRAS"/>
    <property type="match status" value="1"/>
</dbReference>
<comment type="caution">
    <text evidence="5">The sequence shown here is derived from an EMBL/GenBank/DDBJ whole genome shotgun (WGS) entry which is preliminary data.</text>
</comment>
<gene>
    <name evidence="5" type="ORF">HU200_066078</name>
</gene>